<dbReference type="InterPro" id="IPR011009">
    <property type="entry name" value="Kinase-like_dom_sf"/>
</dbReference>
<dbReference type="Pfam" id="PF07714">
    <property type="entry name" value="PK_Tyr_Ser-Thr"/>
    <property type="match status" value="1"/>
</dbReference>
<gene>
    <name evidence="9" type="ORF">EDI_022240</name>
</gene>
<dbReference type="InterPro" id="IPR017441">
    <property type="entry name" value="Protein_kinase_ATP_BS"/>
</dbReference>
<reference evidence="10" key="1">
    <citation type="submission" date="2007-12" db="EMBL/GenBank/DDBJ databases">
        <title>Annotation of Entamoeba dispar SAW760.</title>
        <authorList>
            <person name="Lorenzi H."/>
            <person name="Inman J."/>
            <person name="Schobel S."/>
            <person name="Amedeo P."/>
            <person name="Caler E."/>
        </authorList>
    </citation>
    <scope>NUCLEOTIDE SEQUENCE [LARGE SCALE GENOMIC DNA]</scope>
    <source>
        <strain evidence="10">ATCC PRA-260 / SAW760</strain>
    </source>
</reference>
<feature type="transmembrane region" description="Helical" evidence="6">
    <location>
        <begin position="577"/>
        <end position="601"/>
    </location>
</feature>
<dbReference type="VEuPathDB" id="AmoebaDB:EDI_022240"/>
<proteinExistence type="predicted"/>
<feature type="chain" id="PRO_5013356749" evidence="7">
    <location>
        <begin position="16"/>
        <end position="1178"/>
    </location>
</feature>
<evidence type="ECO:0000256" key="6">
    <source>
        <dbReference type="SAM" id="Phobius"/>
    </source>
</evidence>
<keyword evidence="2 4" id="KW-0547">Nucleotide-binding</keyword>
<dbReference type="GO" id="GO:0004674">
    <property type="term" value="F:protein serine/threonine kinase activity"/>
    <property type="evidence" value="ECO:0007669"/>
    <property type="project" value="UniProtKB-KW"/>
</dbReference>
<dbReference type="PROSITE" id="PS00108">
    <property type="entry name" value="PROTEIN_KINASE_ST"/>
    <property type="match status" value="1"/>
</dbReference>
<dbReference type="Proteomes" id="UP000008076">
    <property type="component" value="Unassembled WGS sequence"/>
</dbReference>
<accession>B0EBV8</accession>
<name>B0EBV8_ENTDS</name>
<keyword evidence="7" id="KW-0732">Signal</keyword>
<keyword evidence="10" id="KW-1185">Reference proteome</keyword>
<feature type="domain" description="Protein kinase" evidence="8">
    <location>
        <begin position="793"/>
        <end position="1051"/>
    </location>
</feature>
<evidence type="ECO:0000256" key="4">
    <source>
        <dbReference type="PROSITE-ProRule" id="PRU10141"/>
    </source>
</evidence>
<dbReference type="SMART" id="SM00220">
    <property type="entry name" value="S_TKc"/>
    <property type="match status" value="1"/>
</dbReference>
<dbReference type="InterPro" id="IPR000719">
    <property type="entry name" value="Prot_kinase_dom"/>
</dbReference>
<keyword evidence="3 4" id="KW-0067">ATP-binding</keyword>
<dbReference type="OrthoDB" id="10261027at2759"/>
<sequence>MTIIFIWLIFNVVEAICGNEEFNPETEECDGVAHCTSDCLCEENYISVPDENKCIPKCSIKGCDRECASPNECTSCNKEGYEEDCYVCKDGYFSNGYLNCKPLAGNTVFSCASKVESAVIDIKEDYTEHTEVIDTKEWYLTSSICSPVALINAPYIYGKWFKLNMNFNGYIAIETVFHYTRYNITYIKLNQVNVGVETVLTLQTSCPSEESFVSECFYSNDNVDDYILSSRIIAPATSTYYLLVHSQEDSLQATFNLYIRRIHHPCSYVNQEISWNSISRDGYHYIINSNYGVFSDTACSKPSLSGMWFHLYGADRSLIMSTCNTIGDYSTAIHVVSAPIKHEENLSCSYKEDITKCEAYSYQGCMDFVEDKKVVNSKATLLLSLSSKKDYYIFVSYQTSSFAMINFSVSIACPFGCNGHGRCTENGCLCDEGYVNSGDTCSTCGNGKLDEEEQCDLSIIGSEDKNCDGEMCMCHYLNIPMTINGTTKCAPITCYNGVIDIYEECDGGEGCSFCRCIDNYVGHYIPELGCLSKNCGNHRLDEGEECDGGSGCYECKCENGWYNVDKLYCSKMPKWSIYPLTFIPGVVLYCFVWVVVFIIFLRKHKRLTKMIEIEQSNLEHIIPFLEKSIIKFDKTHSRFIDITVENPFFSFLSPNIEFGKEVPLDIPEKTTISLTNKRKETLRFTFHARETLRYDIMFKPVTGTVKSGQTVLITAIIIIKCTTVLTEKVPVTLSFPRLKDEIALKYQTEQVSQNSSFDEGHRKSKLGIKKFHVYLNLNVESELSTRIDYNSLNILFPAIGRGTFGNVYKATWRNTDVAVKVMKTDTTYIDELKKNFTKELEIMEQTQYAYIVQFIGSAETENSLCLIIEYFPLGSIRKFYTEHEVNDLLKIRMCDNIAQAMDYLHNKQIIHHDLKPDNVLVASSNPNEVVVCKVSDFGTSQAYINTNSHIEKNIGTPMYMAPEVHKTGISSFKSDVFSYAICILEIWICESVYPEDEFHESNDIFNFVCSGNRPKIPDNCLYKSIIEECWKVNPDERPNFKQIYHKIQHVLKYYNRLKTKNNTQQANHIISNFSHNIISFTPSDNKINRNLSLNDRIILMTSQQNQNKTNDKAMNLTQTKESSSSNSSLLNDIQDIQLPFINKEKENSSDSSSVSMEDEIKSTDSQIFESQQSKAFHS</sequence>
<evidence type="ECO:0000259" key="8">
    <source>
        <dbReference type="PROSITE" id="PS50011"/>
    </source>
</evidence>
<feature type="signal peptide" evidence="7">
    <location>
        <begin position="1"/>
        <end position="15"/>
    </location>
</feature>
<dbReference type="InterPro" id="IPR053215">
    <property type="entry name" value="TKL_Ser/Thr_kinase"/>
</dbReference>
<evidence type="ECO:0000256" key="7">
    <source>
        <dbReference type="SAM" id="SignalP"/>
    </source>
</evidence>
<evidence type="ECO:0000313" key="9">
    <source>
        <dbReference type="EMBL" id="EDR27978.1"/>
    </source>
</evidence>
<dbReference type="AlphaFoldDB" id="B0EBV8"/>
<dbReference type="InterPro" id="IPR001245">
    <property type="entry name" value="Ser-Thr/Tyr_kinase_cat_dom"/>
</dbReference>
<dbReference type="eggNOG" id="KOG0192">
    <property type="taxonomic scope" value="Eukaryota"/>
</dbReference>
<keyword evidence="6" id="KW-1133">Transmembrane helix</keyword>
<dbReference type="InterPro" id="IPR009030">
    <property type="entry name" value="Growth_fac_rcpt_cys_sf"/>
</dbReference>
<dbReference type="PANTHER" id="PTHR45756:SF1">
    <property type="entry name" value="PROTEIN KINASE DOMAIN CONTAINING PROTEIN"/>
    <property type="match status" value="1"/>
</dbReference>
<organism evidence="10">
    <name type="scientific">Entamoeba dispar (strain ATCC PRA-260 / SAW760)</name>
    <dbReference type="NCBI Taxonomy" id="370354"/>
    <lineage>
        <taxon>Eukaryota</taxon>
        <taxon>Amoebozoa</taxon>
        <taxon>Evosea</taxon>
        <taxon>Archamoebae</taxon>
        <taxon>Mastigamoebida</taxon>
        <taxon>Entamoebidae</taxon>
        <taxon>Entamoeba</taxon>
    </lineage>
</organism>
<dbReference type="KEGG" id="edi:EDI_022240"/>
<keyword evidence="9" id="KW-0418">Kinase</keyword>
<keyword evidence="1" id="KW-0723">Serine/threonine-protein kinase</keyword>
<dbReference type="OMA" id="CKPLAGN"/>
<evidence type="ECO:0000256" key="5">
    <source>
        <dbReference type="SAM" id="MobiDB-lite"/>
    </source>
</evidence>
<dbReference type="EC" id="2.7.10.2" evidence="9"/>
<dbReference type="InterPro" id="IPR008271">
    <property type="entry name" value="Ser/Thr_kinase_AS"/>
</dbReference>
<keyword evidence="6" id="KW-0812">Transmembrane</keyword>
<dbReference type="Gene3D" id="2.60.120.260">
    <property type="entry name" value="Galactose-binding domain-like"/>
    <property type="match status" value="1"/>
</dbReference>
<evidence type="ECO:0000313" key="10">
    <source>
        <dbReference type="Proteomes" id="UP000008076"/>
    </source>
</evidence>
<dbReference type="RefSeq" id="XP_001735798.1">
    <property type="nucleotide sequence ID" value="XM_001735746.1"/>
</dbReference>
<feature type="compositionally biased region" description="Polar residues" evidence="5">
    <location>
        <begin position="1163"/>
        <end position="1178"/>
    </location>
</feature>
<feature type="region of interest" description="Disordered" evidence="5">
    <location>
        <begin position="1140"/>
        <end position="1178"/>
    </location>
</feature>
<dbReference type="EC" id="2.7.10.1" evidence="9"/>
<dbReference type="GO" id="GO:0004715">
    <property type="term" value="F:non-membrane spanning protein tyrosine kinase activity"/>
    <property type="evidence" value="ECO:0007669"/>
    <property type="project" value="UniProtKB-EC"/>
</dbReference>
<dbReference type="PROSITE" id="PS50011">
    <property type="entry name" value="PROTEIN_KINASE_DOM"/>
    <property type="match status" value="1"/>
</dbReference>
<feature type="binding site" evidence="4">
    <location>
        <position position="820"/>
    </location>
    <ligand>
        <name>ATP</name>
        <dbReference type="ChEBI" id="CHEBI:30616"/>
    </ligand>
</feature>
<evidence type="ECO:0000256" key="1">
    <source>
        <dbReference type="ARBA" id="ARBA00022527"/>
    </source>
</evidence>
<evidence type="ECO:0000256" key="3">
    <source>
        <dbReference type="ARBA" id="ARBA00022840"/>
    </source>
</evidence>
<dbReference type="GO" id="GO:0005524">
    <property type="term" value="F:ATP binding"/>
    <property type="evidence" value="ECO:0007669"/>
    <property type="project" value="UniProtKB-UniRule"/>
</dbReference>
<keyword evidence="6" id="KW-0472">Membrane</keyword>
<dbReference type="Gene3D" id="1.10.510.10">
    <property type="entry name" value="Transferase(Phosphotransferase) domain 1"/>
    <property type="match status" value="1"/>
</dbReference>
<dbReference type="SUPFAM" id="SSF57184">
    <property type="entry name" value="Growth factor receptor domain"/>
    <property type="match status" value="2"/>
</dbReference>
<keyword evidence="9" id="KW-0808">Transferase</keyword>
<dbReference type="SUPFAM" id="SSF56112">
    <property type="entry name" value="Protein kinase-like (PK-like)"/>
    <property type="match status" value="1"/>
</dbReference>
<dbReference type="PROSITE" id="PS00107">
    <property type="entry name" value="PROTEIN_KINASE_ATP"/>
    <property type="match status" value="1"/>
</dbReference>
<protein>
    <submittedName>
        <fullName evidence="9">Serine-threonine protein kinase, putative</fullName>
        <ecNumber evidence="9">2.7.10.1</ecNumber>
        <ecNumber evidence="9">2.7.10.2</ecNumber>
    </submittedName>
</protein>
<dbReference type="PANTHER" id="PTHR45756">
    <property type="entry name" value="PALMITOYLTRANSFERASE"/>
    <property type="match status" value="1"/>
</dbReference>
<dbReference type="GeneID" id="5880772"/>
<dbReference type="GO" id="GO:0004714">
    <property type="term" value="F:transmembrane receptor protein tyrosine kinase activity"/>
    <property type="evidence" value="ECO:0007669"/>
    <property type="project" value="UniProtKB-EC"/>
</dbReference>
<evidence type="ECO:0000256" key="2">
    <source>
        <dbReference type="ARBA" id="ARBA00022741"/>
    </source>
</evidence>
<dbReference type="EMBL" id="DS548639">
    <property type="protein sequence ID" value="EDR27978.1"/>
    <property type="molecule type" value="Genomic_DNA"/>
</dbReference>